<keyword evidence="6" id="KW-0501">Molybdenum cofactor biosynthesis</keyword>
<evidence type="ECO:0000256" key="3">
    <source>
        <dbReference type="ARBA" id="ARBA00011950"/>
    </source>
</evidence>
<evidence type="ECO:0000256" key="10">
    <source>
        <dbReference type="ARBA" id="ARBA00030781"/>
    </source>
</evidence>
<comment type="caution">
    <text evidence="13">The sequence shown here is derived from an EMBL/GenBank/DDBJ whole genome shotgun (WGS) entry which is preliminary data.</text>
</comment>
<evidence type="ECO:0000256" key="2">
    <source>
        <dbReference type="ARBA" id="ARBA00005426"/>
    </source>
</evidence>
<comment type="similarity">
    <text evidence="2">Belongs to the MoaE family.</text>
</comment>
<dbReference type="Gene3D" id="3.90.1170.40">
    <property type="entry name" value="Molybdopterin biosynthesis MoaE subunit"/>
    <property type="match status" value="1"/>
</dbReference>
<evidence type="ECO:0000313" key="13">
    <source>
        <dbReference type="EMBL" id="ROQ27653.1"/>
    </source>
</evidence>
<dbReference type="PANTHER" id="PTHR23404">
    <property type="entry name" value="MOLYBDOPTERIN SYNTHASE RELATED"/>
    <property type="match status" value="1"/>
</dbReference>
<dbReference type="EC" id="2.8.1.12" evidence="3"/>
<comment type="subunit">
    <text evidence="7">Heterotetramer of 2 MoaD subunits and 2 MoaE subunits. Also stable as homodimer. The enzyme changes between these two forms during catalysis.</text>
</comment>
<organism evidence="13 14">
    <name type="scientific">Gallaecimonas pentaromativorans</name>
    <dbReference type="NCBI Taxonomy" id="584787"/>
    <lineage>
        <taxon>Bacteria</taxon>
        <taxon>Pseudomonadati</taxon>
        <taxon>Pseudomonadota</taxon>
        <taxon>Gammaproteobacteria</taxon>
        <taxon>Enterobacterales</taxon>
        <taxon>Gallaecimonadaceae</taxon>
        <taxon>Gallaecimonas</taxon>
    </lineage>
</organism>
<keyword evidence="5" id="KW-0808">Transferase</keyword>
<sequence length="154" mass="17370">MQDHIGVQTEDFSLAEQYALLCQQNRQDGAVVTFVGLVRDMNQGNQVTGLTLEHYPAMTNKVLADIVVQARARWPLGRVRLVHRVGPLDLGDQIVFVGVSAGHRGDAFAACEFIMDFLKTQAPFWKKERSTQGEYWVEARQQDQHKAGRWGDKS</sequence>
<dbReference type="GO" id="GO:0030366">
    <property type="term" value="F:molybdopterin synthase activity"/>
    <property type="evidence" value="ECO:0007669"/>
    <property type="project" value="UniProtKB-EC"/>
</dbReference>
<dbReference type="InterPro" id="IPR036563">
    <property type="entry name" value="MoaE_sf"/>
</dbReference>
<protein>
    <recommendedName>
        <fullName evidence="4">Molybdopterin synthase catalytic subunit</fullName>
        <ecNumber evidence="3">2.8.1.12</ecNumber>
    </recommendedName>
    <alternativeName>
        <fullName evidence="10">MPT synthase subunit 2</fullName>
    </alternativeName>
    <alternativeName>
        <fullName evidence="8">Molybdenum cofactor biosynthesis protein E</fullName>
    </alternativeName>
    <alternativeName>
        <fullName evidence="9">Molybdopterin-converting factor large subunit</fullName>
    </alternativeName>
    <alternativeName>
        <fullName evidence="11">Molybdopterin-converting factor subunit 2</fullName>
    </alternativeName>
</protein>
<keyword evidence="14" id="KW-1185">Reference proteome</keyword>
<comment type="catalytic activity">
    <reaction evidence="12">
        <text>2 [molybdopterin-synthase sulfur-carrier protein]-C-terminal-Gly-aminoethanethioate + cyclic pyranopterin phosphate + H2O = molybdopterin + 2 [molybdopterin-synthase sulfur-carrier protein]-C-terminal Gly-Gly + 2 H(+)</text>
        <dbReference type="Rhea" id="RHEA:26333"/>
        <dbReference type="Rhea" id="RHEA-COMP:12202"/>
        <dbReference type="Rhea" id="RHEA-COMP:19907"/>
        <dbReference type="ChEBI" id="CHEBI:15377"/>
        <dbReference type="ChEBI" id="CHEBI:15378"/>
        <dbReference type="ChEBI" id="CHEBI:58698"/>
        <dbReference type="ChEBI" id="CHEBI:59648"/>
        <dbReference type="ChEBI" id="CHEBI:90778"/>
        <dbReference type="ChEBI" id="CHEBI:232372"/>
        <dbReference type="EC" id="2.8.1.12"/>
    </reaction>
</comment>
<evidence type="ECO:0000256" key="6">
    <source>
        <dbReference type="ARBA" id="ARBA00023150"/>
    </source>
</evidence>
<dbReference type="AlphaFoldDB" id="A0A3N1PGC3"/>
<proteinExistence type="inferred from homology"/>
<dbReference type="RefSeq" id="WP_123421440.1">
    <property type="nucleotide sequence ID" value="NZ_JBLXEP010000006.1"/>
</dbReference>
<dbReference type="UniPathway" id="UPA00344"/>
<evidence type="ECO:0000256" key="1">
    <source>
        <dbReference type="ARBA" id="ARBA00005046"/>
    </source>
</evidence>
<dbReference type="Pfam" id="PF02391">
    <property type="entry name" value="MoaE"/>
    <property type="match status" value="1"/>
</dbReference>
<dbReference type="InterPro" id="IPR003448">
    <property type="entry name" value="Mopterin_biosynth_MoaE"/>
</dbReference>
<accession>A0A3N1PGC3</accession>
<evidence type="ECO:0000256" key="4">
    <source>
        <dbReference type="ARBA" id="ARBA00013858"/>
    </source>
</evidence>
<dbReference type="FunFam" id="3.90.1170.40:FF:000001">
    <property type="entry name" value="Molybdopterin synthase catalytic subunit MoaE"/>
    <property type="match status" value="1"/>
</dbReference>
<evidence type="ECO:0000256" key="7">
    <source>
        <dbReference type="ARBA" id="ARBA00026066"/>
    </source>
</evidence>
<gene>
    <name evidence="13" type="ORF">EDC28_104310</name>
</gene>
<dbReference type="EMBL" id="RJUL01000004">
    <property type="protein sequence ID" value="ROQ27653.1"/>
    <property type="molecule type" value="Genomic_DNA"/>
</dbReference>
<dbReference type="GO" id="GO:0006777">
    <property type="term" value="P:Mo-molybdopterin cofactor biosynthetic process"/>
    <property type="evidence" value="ECO:0007669"/>
    <property type="project" value="UniProtKB-KW"/>
</dbReference>
<evidence type="ECO:0000256" key="8">
    <source>
        <dbReference type="ARBA" id="ARBA00029745"/>
    </source>
</evidence>
<evidence type="ECO:0000256" key="12">
    <source>
        <dbReference type="ARBA" id="ARBA00049878"/>
    </source>
</evidence>
<dbReference type="STRING" id="584787.GCA_001247655_01216"/>
<comment type="pathway">
    <text evidence="1">Cofactor biosynthesis; molybdopterin biosynthesis.</text>
</comment>
<dbReference type="Proteomes" id="UP000268033">
    <property type="component" value="Unassembled WGS sequence"/>
</dbReference>
<evidence type="ECO:0000313" key="14">
    <source>
        <dbReference type="Proteomes" id="UP000268033"/>
    </source>
</evidence>
<evidence type="ECO:0000256" key="5">
    <source>
        <dbReference type="ARBA" id="ARBA00022679"/>
    </source>
</evidence>
<evidence type="ECO:0000256" key="11">
    <source>
        <dbReference type="ARBA" id="ARBA00032474"/>
    </source>
</evidence>
<evidence type="ECO:0000256" key="9">
    <source>
        <dbReference type="ARBA" id="ARBA00030407"/>
    </source>
</evidence>
<reference evidence="13 14" key="1">
    <citation type="submission" date="2018-11" db="EMBL/GenBank/DDBJ databases">
        <title>Genomic Encyclopedia of Type Strains, Phase IV (KMG-IV): sequencing the most valuable type-strain genomes for metagenomic binning, comparative biology and taxonomic classification.</title>
        <authorList>
            <person name="Goeker M."/>
        </authorList>
    </citation>
    <scope>NUCLEOTIDE SEQUENCE [LARGE SCALE GENOMIC DNA]</scope>
    <source>
        <strain evidence="13 14">DSM 21945</strain>
    </source>
</reference>
<dbReference type="CDD" id="cd00756">
    <property type="entry name" value="MoaE"/>
    <property type="match status" value="1"/>
</dbReference>
<name>A0A3N1PGC3_9GAMM</name>
<dbReference type="NCBIfam" id="NF007959">
    <property type="entry name" value="PRK10678.1"/>
    <property type="match status" value="1"/>
</dbReference>
<dbReference type="SUPFAM" id="SSF54690">
    <property type="entry name" value="Molybdopterin synthase subunit MoaE"/>
    <property type="match status" value="1"/>
</dbReference>